<dbReference type="SMART" id="SM00729">
    <property type="entry name" value="Elp3"/>
    <property type="match status" value="1"/>
</dbReference>
<dbReference type="Pfam" id="PF04055">
    <property type="entry name" value="Radical_SAM"/>
    <property type="match status" value="1"/>
</dbReference>
<dbReference type="EMBL" id="DSZY01000006">
    <property type="protein sequence ID" value="HGU39766.1"/>
    <property type="molecule type" value="Genomic_DNA"/>
</dbReference>
<proteinExistence type="predicted"/>
<organism evidence="2">
    <name type="scientific">Fervidobacterium thailandense</name>
    <dbReference type="NCBI Taxonomy" id="1008305"/>
    <lineage>
        <taxon>Bacteria</taxon>
        <taxon>Thermotogati</taxon>
        <taxon>Thermotogota</taxon>
        <taxon>Thermotogae</taxon>
        <taxon>Thermotogales</taxon>
        <taxon>Fervidobacteriaceae</taxon>
        <taxon>Fervidobacterium</taxon>
    </lineage>
</organism>
<sequence length="530" mass="59975">MRCAVIDGYVDEPAVLGVPPYVSTYVRYVAGAFLLRGYTVDYFTIDQIRSKDIWSSFSNYDVLVVVGGVTVPGHYAGGTPITPSEVRKIFQLNRSPYRIIVGAIGRAYSGKGGSIAKSFTEDLEFEEHVENIPLWFDENDYLSSLRMLSIAGAEIVKQHPRFPDVICEIEVSLGCERKTFCTFCTEPILHPRFFSRSVRDIIDEIEALYKVGVRAFRLGRSANIIAFGSDWNKGLPNTIAFEELYTGIRDKCPDLKVLHTDNANPAYIARYPELSARIVETIAKYNTSGDTLSFGVESFDEMVRKKNNIDGSVNDVDYAVKLVNEIGGVRDSDGVPKLLPGINLIFGLFGETKRTYEVNYKKLLEYLDEGLLIRRINLRQIMIFPGTPLYLLAQRKTFRVDKRLFEHYKHLIRTNVDKPMLKKVFPVGTVIRNVIPEYTEGRITFGRPLGTYPILVGVPAKFERPVDVVIVDHGQRSVTAVRKIPLEDLTLEELESIPGVGKKNALRIKKKDFSTLSHQTKEFFEKHFSM</sequence>
<dbReference type="InterPro" id="IPR023404">
    <property type="entry name" value="rSAM_horseshoe"/>
</dbReference>
<evidence type="ECO:0000259" key="1">
    <source>
        <dbReference type="PROSITE" id="PS51918"/>
    </source>
</evidence>
<dbReference type="InterPro" id="IPR058240">
    <property type="entry name" value="rSAM_sf"/>
</dbReference>
<dbReference type="SFLD" id="SFLDG01082">
    <property type="entry name" value="B12-binding_domain_containing"/>
    <property type="match status" value="1"/>
</dbReference>
<dbReference type="AlphaFoldDB" id="A0A7C4CD98"/>
<dbReference type="GO" id="GO:0051536">
    <property type="term" value="F:iron-sulfur cluster binding"/>
    <property type="evidence" value="ECO:0007669"/>
    <property type="project" value="InterPro"/>
</dbReference>
<dbReference type="GO" id="GO:0003824">
    <property type="term" value="F:catalytic activity"/>
    <property type="evidence" value="ECO:0007669"/>
    <property type="project" value="InterPro"/>
</dbReference>
<dbReference type="InterPro" id="IPR006638">
    <property type="entry name" value="Elp3/MiaA/NifB-like_rSAM"/>
</dbReference>
<reference evidence="2" key="1">
    <citation type="journal article" date="2020" name="mSystems">
        <title>Genome- and Community-Level Interaction Insights into Carbon Utilization and Element Cycling Functions of Hydrothermarchaeota in Hydrothermal Sediment.</title>
        <authorList>
            <person name="Zhou Z."/>
            <person name="Liu Y."/>
            <person name="Xu W."/>
            <person name="Pan J."/>
            <person name="Luo Z.H."/>
            <person name="Li M."/>
        </authorList>
    </citation>
    <scope>NUCLEOTIDE SEQUENCE [LARGE SCALE GENOMIC DNA]</scope>
    <source>
        <strain evidence="2">SpSt-609</strain>
    </source>
</reference>
<dbReference type="PROSITE" id="PS51918">
    <property type="entry name" value="RADICAL_SAM"/>
    <property type="match status" value="1"/>
</dbReference>
<gene>
    <name evidence="2" type="ORF">ENT77_00985</name>
</gene>
<dbReference type="SUPFAM" id="SSF102114">
    <property type="entry name" value="Radical SAM enzymes"/>
    <property type="match status" value="1"/>
</dbReference>
<comment type="caution">
    <text evidence="2">The sequence shown here is derived from an EMBL/GenBank/DDBJ whole genome shotgun (WGS) entry which is preliminary data.</text>
</comment>
<protein>
    <submittedName>
        <fullName evidence="2">Radical SAM protein</fullName>
    </submittedName>
</protein>
<name>A0A7C4CD98_9BACT</name>
<feature type="domain" description="Radical SAM core" evidence="1">
    <location>
        <begin position="161"/>
        <end position="419"/>
    </location>
</feature>
<dbReference type="SFLD" id="SFLDS00029">
    <property type="entry name" value="Radical_SAM"/>
    <property type="match status" value="1"/>
</dbReference>
<dbReference type="Gene3D" id="3.80.30.20">
    <property type="entry name" value="tm_1862 like domain"/>
    <property type="match status" value="1"/>
</dbReference>
<dbReference type="PANTHER" id="PTHR43324:SF1">
    <property type="entry name" value="RADICAL SAM CORE DOMAIN-CONTAINING PROTEIN"/>
    <property type="match status" value="1"/>
</dbReference>
<dbReference type="InterPro" id="IPR007197">
    <property type="entry name" value="rSAM"/>
</dbReference>
<accession>A0A7C4CD98</accession>
<evidence type="ECO:0000313" key="2">
    <source>
        <dbReference type="EMBL" id="HGU39766.1"/>
    </source>
</evidence>
<dbReference type="PANTHER" id="PTHR43324">
    <property type="match status" value="1"/>
</dbReference>